<comment type="caution">
    <text evidence="7">The sequence shown here is derived from an EMBL/GenBank/DDBJ whole genome shotgun (WGS) entry which is preliminary data.</text>
</comment>
<dbReference type="Proteomes" id="UP000094469">
    <property type="component" value="Unassembled WGS sequence"/>
</dbReference>
<dbReference type="SMART" id="SM00382">
    <property type="entry name" value="AAA"/>
    <property type="match status" value="1"/>
</dbReference>
<dbReference type="PROSITE" id="PS00211">
    <property type="entry name" value="ABC_TRANSPORTER_1"/>
    <property type="match status" value="1"/>
</dbReference>
<organism evidence="7 8">
    <name type="scientific">Enterococcus ureilyticus</name>
    <dbReference type="NCBI Taxonomy" id="1131292"/>
    <lineage>
        <taxon>Bacteria</taxon>
        <taxon>Bacillati</taxon>
        <taxon>Bacillota</taxon>
        <taxon>Bacilli</taxon>
        <taxon>Lactobacillales</taxon>
        <taxon>Enterococcaceae</taxon>
        <taxon>Enterococcus</taxon>
    </lineage>
</organism>
<keyword evidence="2" id="KW-0547">Nucleotide-binding</keyword>
<dbReference type="Pfam" id="PF00005">
    <property type="entry name" value="ABC_tran"/>
    <property type="match status" value="1"/>
</dbReference>
<dbReference type="PROSITE" id="PS50893">
    <property type="entry name" value="ABC_TRANSPORTER_2"/>
    <property type="match status" value="1"/>
</dbReference>
<name>A0A1E5HG54_9ENTE</name>
<evidence type="ECO:0000313" key="8">
    <source>
        <dbReference type="Proteomes" id="UP000094469"/>
    </source>
</evidence>
<dbReference type="PANTHER" id="PTHR43776">
    <property type="entry name" value="TRANSPORT ATP-BINDING PROTEIN"/>
    <property type="match status" value="1"/>
</dbReference>
<dbReference type="STRING" id="1131292.BCR24_00860"/>
<evidence type="ECO:0000313" key="7">
    <source>
        <dbReference type="EMBL" id="OEG23939.1"/>
    </source>
</evidence>
<dbReference type="Gene3D" id="3.40.50.300">
    <property type="entry name" value="P-loop containing nucleotide triphosphate hydrolases"/>
    <property type="match status" value="1"/>
</dbReference>
<dbReference type="GO" id="GO:0055085">
    <property type="term" value="P:transmembrane transport"/>
    <property type="evidence" value="ECO:0007669"/>
    <property type="project" value="UniProtKB-ARBA"/>
</dbReference>
<reference evidence="8" key="1">
    <citation type="submission" date="2016-09" db="EMBL/GenBank/DDBJ databases">
        <authorList>
            <person name="Gulvik C.A."/>
        </authorList>
    </citation>
    <scope>NUCLEOTIDE SEQUENCE [LARGE SCALE GENOMIC DNA]</scope>
    <source>
        <strain evidence="8">LMG 26676</strain>
    </source>
</reference>
<keyword evidence="4" id="KW-0571">Peptide transport</keyword>
<dbReference type="InterPro" id="IPR003439">
    <property type="entry name" value="ABC_transporter-like_ATP-bd"/>
</dbReference>
<evidence type="ECO:0000256" key="4">
    <source>
        <dbReference type="ARBA" id="ARBA00022856"/>
    </source>
</evidence>
<dbReference type="InterPro" id="IPR003593">
    <property type="entry name" value="AAA+_ATPase"/>
</dbReference>
<protein>
    <submittedName>
        <fullName evidence="7">Methionine ABC transporter ATP-binding protein</fullName>
    </submittedName>
</protein>
<dbReference type="GO" id="GO:0005524">
    <property type="term" value="F:ATP binding"/>
    <property type="evidence" value="ECO:0007669"/>
    <property type="project" value="UniProtKB-KW"/>
</dbReference>
<keyword evidence="1" id="KW-0813">Transport</keyword>
<evidence type="ECO:0000259" key="6">
    <source>
        <dbReference type="PROSITE" id="PS50893"/>
    </source>
</evidence>
<dbReference type="InterPro" id="IPR027417">
    <property type="entry name" value="P-loop_NTPase"/>
</dbReference>
<dbReference type="GO" id="GO:0015031">
    <property type="term" value="P:protein transport"/>
    <property type="evidence" value="ECO:0007669"/>
    <property type="project" value="UniProtKB-KW"/>
</dbReference>
<keyword evidence="8" id="KW-1185">Reference proteome</keyword>
<keyword evidence="5" id="KW-0653">Protein transport</keyword>
<dbReference type="GO" id="GO:0016887">
    <property type="term" value="F:ATP hydrolysis activity"/>
    <property type="evidence" value="ECO:0007669"/>
    <property type="project" value="InterPro"/>
</dbReference>
<dbReference type="InterPro" id="IPR017871">
    <property type="entry name" value="ABC_transporter-like_CS"/>
</dbReference>
<keyword evidence="3 7" id="KW-0067">ATP-binding</keyword>
<dbReference type="InterPro" id="IPR050319">
    <property type="entry name" value="ABC_transp_ATP-bind"/>
</dbReference>
<gene>
    <name evidence="7" type="ORF">BCR24_00860</name>
</gene>
<evidence type="ECO:0000256" key="3">
    <source>
        <dbReference type="ARBA" id="ARBA00022840"/>
    </source>
</evidence>
<sequence>MIELIDCSAFLKNQEIVKGISLKIPKGAFFTIIGESGGGKTILSRMILNLLPANFRVTGKIKADREKMDLVLQDPIGSMQRNIPIRTQLHQLLKSKGIENKEVRQVRIEQLLKWVGFDSVDSILDKRTFELSGGMCQRVAIASALLTEPEILIVDEPTSALDEVSQKMILALLWKIYQEKNLTIIFITHDLTIVKEFSTHVGIMKDGQLIEVGETQQVISNPSEKYTKELIQIFE</sequence>
<dbReference type="RefSeq" id="WP_069638668.1">
    <property type="nucleotide sequence ID" value="NZ_JAFBEZ010000003.1"/>
</dbReference>
<dbReference type="GO" id="GO:0015833">
    <property type="term" value="P:peptide transport"/>
    <property type="evidence" value="ECO:0007669"/>
    <property type="project" value="UniProtKB-KW"/>
</dbReference>
<dbReference type="EMBL" id="MIKC01000001">
    <property type="protein sequence ID" value="OEG23939.1"/>
    <property type="molecule type" value="Genomic_DNA"/>
</dbReference>
<accession>A0A1E5HG54</accession>
<dbReference type="SUPFAM" id="SSF52540">
    <property type="entry name" value="P-loop containing nucleoside triphosphate hydrolases"/>
    <property type="match status" value="1"/>
</dbReference>
<dbReference type="AlphaFoldDB" id="A0A1E5HG54"/>
<evidence type="ECO:0000256" key="2">
    <source>
        <dbReference type="ARBA" id="ARBA00022741"/>
    </source>
</evidence>
<proteinExistence type="predicted"/>
<evidence type="ECO:0000256" key="1">
    <source>
        <dbReference type="ARBA" id="ARBA00022448"/>
    </source>
</evidence>
<feature type="domain" description="ABC transporter" evidence="6">
    <location>
        <begin position="2"/>
        <end position="231"/>
    </location>
</feature>
<dbReference type="OrthoDB" id="9806285at2"/>
<evidence type="ECO:0000256" key="5">
    <source>
        <dbReference type="ARBA" id="ARBA00022927"/>
    </source>
</evidence>